<dbReference type="Proteomes" id="UP000195611">
    <property type="component" value="Unassembled WGS sequence"/>
</dbReference>
<evidence type="ECO:0000313" key="2">
    <source>
        <dbReference type="EMBL" id="SJN23081.1"/>
    </source>
</evidence>
<feature type="transmembrane region" description="Helical" evidence="1">
    <location>
        <begin position="6"/>
        <end position="27"/>
    </location>
</feature>
<evidence type="ECO:0000256" key="1">
    <source>
        <dbReference type="SAM" id="Phobius"/>
    </source>
</evidence>
<protein>
    <submittedName>
        <fullName evidence="2">Uncharacterized protein</fullName>
    </submittedName>
</protein>
<organism evidence="2 3">
    <name type="scientific">Marinilactibacillus psychrotolerans 42ea</name>
    <dbReference type="NCBI Taxonomy" id="1255609"/>
    <lineage>
        <taxon>Bacteria</taxon>
        <taxon>Bacillati</taxon>
        <taxon>Bacillota</taxon>
        <taxon>Bacilli</taxon>
        <taxon>Lactobacillales</taxon>
        <taxon>Carnobacteriaceae</taxon>
        <taxon>Marinilactibacillus</taxon>
    </lineage>
</organism>
<proteinExistence type="predicted"/>
<sequence>MAVVSLVAVLNFFATLFQFYVLAYNLIQFSAYLKQYFFIAGIKVLQHSIELLS</sequence>
<reference evidence="2 3" key="1">
    <citation type="submission" date="2017-02" db="EMBL/GenBank/DDBJ databases">
        <authorList>
            <person name="Peterson S.W."/>
        </authorList>
    </citation>
    <scope>NUCLEOTIDE SEQUENCE [LARGE SCALE GENOMIC DNA]</scope>
    <source>
        <strain evidence="2 3">42ea</strain>
    </source>
</reference>
<dbReference type="EMBL" id="FUKW01000043">
    <property type="protein sequence ID" value="SJN23081.1"/>
    <property type="molecule type" value="Genomic_DNA"/>
</dbReference>
<keyword evidence="1" id="KW-0812">Transmembrane</keyword>
<evidence type="ECO:0000313" key="3">
    <source>
        <dbReference type="Proteomes" id="UP000195611"/>
    </source>
</evidence>
<accession>A0A1R4IT75</accession>
<name>A0A1R4IT75_9LACT</name>
<gene>
    <name evidence="2" type="ORF">FM115_02505</name>
</gene>
<keyword evidence="1" id="KW-1133">Transmembrane helix</keyword>
<dbReference type="AlphaFoldDB" id="A0A1R4IT75"/>
<keyword evidence="1" id="KW-0472">Membrane</keyword>